<accession>A0A8B6CSS7</accession>
<dbReference type="OrthoDB" id="6153719at2759"/>
<evidence type="ECO:0000313" key="1">
    <source>
        <dbReference type="EMBL" id="VDI08347.1"/>
    </source>
</evidence>
<name>A0A8B6CSS7_MYTGA</name>
<reference evidence="1" key="1">
    <citation type="submission" date="2018-11" db="EMBL/GenBank/DDBJ databases">
        <authorList>
            <person name="Alioto T."/>
            <person name="Alioto T."/>
        </authorList>
    </citation>
    <scope>NUCLEOTIDE SEQUENCE</scope>
</reference>
<dbReference type="Proteomes" id="UP000596742">
    <property type="component" value="Unassembled WGS sequence"/>
</dbReference>
<gene>
    <name evidence="1" type="ORF">MGAL_10B082732</name>
</gene>
<organism evidence="1 2">
    <name type="scientific">Mytilus galloprovincialis</name>
    <name type="common">Mediterranean mussel</name>
    <dbReference type="NCBI Taxonomy" id="29158"/>
    <lineage>
        <taxon>Eukaryota</taxon>
        <taxon>Metazoa</taxon>
        <taxon>Spiralia</taxon>
        <taxon>Lophotrochozoa</taxon>
        <taxon>Mollusca</taxon>
        <taxon>Bivalvia</taxon>
        <taxon>Autobranchia</taxon>
        <taxon>Pteriomorphia</taxon>
        <taxon>Mytilida</taxon>
        <taxon>Mytiloidea</taxon>
        <taxon>Mytilidae</taxon>
        <taxon>Mytilinae</taxon>
        <taxon>Mytilus</taxon>
    </lineage>
</organism>
<evidence type="ECO:0000313" key="2">
    <source>
        <dbReference type="Proteomes" id="UP000596742"/>
    </source>
</evidence>
<proteinExistence type="predicted"/>
<keyword evidence="2" id="KW-1185">Reference proteome</keyword>
<comment type="caution">
    <text evidence="1">The sequence shown here is derived from an EMBL/GenBank/DDBJ whole genome shotgun (WGS) entry which is preliminary data.</text>
</comment>
<dbReference type="EMBL" id="UYJE01002164">
    <property type="protein sequence ID" value="VDI08347.1"/>
    <property type="molecule type" value="Genomic_DNA"/>
</dbReference>
<sequence>MQYRLGTSSDANNNIVASAENSQKNSQISNWSDCSELGLVKVKVVKESINVSPLRSILQNDVKDSTIRYSKREAHESIDSLLDFMAPKQGHLLLKDEVLTKNRDKYLPTDSDMIEDLSTLYMETVDNFLKMQILSVITSRLTKAEQYIV</sequence>
<dbReference type="AlphaFoldDB" id="A0A8B6CSS7"/>
<protein>
    <submittedName>
        <fullName evidence="1">Uncharacterized protein</fullName>
    </submittedName>
</protein>